<dbReference type="EMBL" id="GGEC01077602">
    <property type="protein sequence ID" value="MBX58086.1"/>
    <property type="molecule type" value="Transcribed_RNA"/>
</dbReference>
<protein>
    <submittedName>
        <fullName evidence="1">Uncharacterized protein</fullName>
    </submittedName>
</protein>
<name>A0A2P2PTK6_RHIMU</name>
<evidence type="ECO:0000313" key="1">
    <source>
        <dbReference type="EMBL" id="MBX58086.1"/>
    </source>
</evidence>
<accession>A0A2P2PTK6</accession>
<proteinExistence type="predicted"/>
<dbReference type="AlphaFoldDB" id="A0A2P2PTK6"/>
<organism evidence="1">
    <name type="scientific">Rhizophora mucronata</name>
    <name type="common">Asiatic mangrove</name>
    <dbReference type="NCBI Taxonomy" id="61149"/>
    <lineage>
        <taxon>Eukaryota</taxon>
        <taxon>Viridiplantae</taxon>
        <taxon>Streptophyta</taxon>
        <taxon>Embryophyta</taxon>
        <taxon>Tracheophyta</taxon>
        <taxon>Spermatophyta</taxon>
        <taxon>Magnoliopsida</taxon>
        <taxon>eudicotyledons</taxon>
        <taxon>Gunneridae</taxon>
        <taxon>Pentapetalae</taxon>
        <taxon>rosids</taxon>
        <taxon>fabids</taxon>
        <taxon>Malpighiales</taxon>
        <taxon>Rhizophoraceae</taxon>
        <taxon>Rhizophora</taxon>
    </lineage>
</organism>
<reference evidence="1" key="1">
    <citation type="submission" date="2018-02" db="EMBL/GenBank/DDBJ databases">
        <title>Rhizophora mucronata_Transcriptome.</title>
        <authorList>
            <person name="Meera S.P."/>
            <person name="Sreeshan A."/>
            <person name="Augustine A."/>
        </authorList>
    </citation>
    <scope>NUCLEOTIDE SEQUENCE</scope>
    <source>
        <tissue evidence="1">Leaf</tissue>
    </source>
</reference>
<sequence>MCIIDLIASDFIGNHQKIVDQRFVLVAYLDLSPDNKSL</sequence>